<dbReference type="PANTHER" id="PTHR42743:SF11">
    <property type="entry name" value="AMINODEOXYCHORISMATE LYASE"/>
    <property type="match status" value="1"/>
</dbReference>
<proteinExistence type="inferred from homology"/>
<dbReference type="CDD" id="cd00449">
    <property type="entry name" value="PLPDE_IV"/>
    <property type="match status" value="1"/>
</dbReference>
<dbReference type="PANTHER" id="PTHR42743">
    <property type="entry name" value="AMINO-ACID AMINOTRANSFERASE"/>
    <property type="match status" value="1"/>
</dbReference>
<protein>
    <submittedName>
        <fullName evidence="4">Aminotransferase class IV</fullName>
    </submittedName>
</protein>
<dbReference type="Proteomes" id="UP000812270">
    <property type="component" value="Unassembled WGS sequence"/>
</dbReference>
<dbReference type="AlphaFoldDB" id="A0A9E2W8G2"/>
<dbReference type="RefSeq" id="WP_217791827.1">
    <property type="nucleotide sequence ID" value="NZ_JAHSPG010000010.1"/>
</dbReference>
<evidence type="ECO:0000256" key="2">
    <source>
        <dbReference type="ARBA" id="ARBA00009320"/>
    </source>
</evidence>
<dbReference type="EMBL" id="JAHSPG010000010">
    <property type="protein sequence ID" value="MBV4358142.1"/>
    <property type="molecule type" value="Genomic_DNA"/>
</dbReference>
<evidence type="ECO:0000313" key="4">
    <source>
        <dbReference type="EMBL" id="MBV4358142.1"/>
    </source>
</evidence>
<evidence type="ECO:0000256" key="1">
    <source>
        <dbReference type="ARBA" id="ARBA00001933"/>
    </source>
</evidence>
<organism evidence="4 5">
    <name type="scientific">Pinibacter aurantiacus</name>
    <dbReference type="NCBI Taxonomy" id="2851599"/>
    <lineage>
        <taxon>Bacteria</taxon>
        <taxon>Pseudomonadati</taxon>
        <taxon>Bacteroidota</taxon>
        <taxon>Chitinophagia</taxon>
        <taxon>Chitinophagales</taxon>
        <taxon>Chitinophagaceae</taxon>
        <taxon>Pinibacter</taxon>
    </lineage>
</organism>
<keyword evidence="3" id="KW-0663">Pyridoxal phosphate</keyword>
<dbReference type="FunFam" id="3.20.10.10:FF:000002">
    <property type="entry name" value="D-alanine aminotransferase"/>
    <property type="match status" value="1"/>
</dbReference>
<keyword evidence="4" id="KW-0808">Transferase</keyword>
<name>A0A9E2W8G2_9BACT</name>
<dbReference type="GO" id="GO:0046394">
    <property type="term" value="P:carboxylic acid biosynthetic process"/>
    <property type="evidence" value="ECO:0007669"/>
    <property type="project" value="UniProtKB-ARBA"/>
</dbReference>
<dbReference type="Pfam" id="PF01063">
    <property type="entry name" value="Aminotran_4"/>
    <property type="match status" value="1"/>
</dbReference>
<comment type="caution">
    <text evidence="4">The sequence shown here is derived from an EMBL/GenBank/DDBJ whole genome shotgun (WGS) entry which is preliminary data.</text>
</comment>
<comment type="cofactor">
    <cofactor evidence="1">
        <name>pyridoxal 5'-phosphate</name>
        <dbReference type="ChEBI" id="CHEBI:597326"/>
    </cofactor>
</comment>
<dbReference type="GO" id="GO:0008652">
    <property type="term" value="P:amino acid biosynthetic process"/>
    <property type="evidence" value="ECO:0007669"/>
    <property type="project" value="UniProtKB-ARBA"/>
</dbReference>
<sequence>MLHFISHNGKILKDDKAIITADNRSFRYGDGLFETMKVIDGKIQLEEYHFDRLLKGVELLQFDKPAYFSQEYFSKQIIELCQQNQQHKLARVRLMVFRGNGTVYEMENNFPNYIIQTWKLADNFTEFNNEGLSIDIYQNARKAIDSFANCKSNNYLPYIMGALHAKKQQLNDAIILNTKDRVCDTTIANVFLVKGGTVITPSLQEGCVDGVMRRWLLKCLPSIGIEVKETEVEANDVLTADEIFLTNSIYGLQWVEKCGGKIYGNTIAKKIFENCIQPLNVNEEITA</sequence>
<dbReference type="GO" id="GO:0008483">
    <property type="term" value="F:transaminase activity"/>
    <property type="evidence" value="ECO:0007669"/>
    <property type="project" value="UniProtKB-KW"/>
</dbReference>
<evidence type="ECO:0000313" key="5">
    <source>
        <dbReference type="Proteomes" id="UP000812270"/>
    </source>
</evidence>
<reference evidence="4" key="1">
    <citation type="submission" date="2021-06" db="EMBL/GenBank/DDBJ databases">
        <authorList>
            <person name="Huq M.A."/>
        </authorList>
    </citation>
    <scope>NUCLEOTIDE SEQUENCE</scope>
    <source>
        <strain evidence="4">MAH-26</strain>
    </source>
</reference>
<dbReference type="InterPro" id="IPR050571">
    <property type="entry name" value="Class-IV_PLP-Dep_Aminotrnsfr"/>
</dbReference>
<comment type="similarity">
    <text evidence="2">Belongs to the class-IV pyridoxal-phosphate-dependent aminotransferase family.</text>
</comment>
<dbReference type="InterPro" id="IPR001544">
    <property type="entry name" value="Aminotrans_IV"/>
</dbReference>
<accession>A0A9E2W8G2</accession>
<evidence type="ECO:0000256" key="3">
    <source>
        <dbReference type="ARBA" id="ARBA00022898"/>
    </source>
</evidence>
<keyword evidence="5" id="KW-1185">Reference proteome</keyword>
<keyword evidence="4" id="KW-0032">Aminotransferase</keyword>
<gene>
    <name evidence="4" type="ORF">KTO63_13335</name>
</gene>